<sequence>MMSLPRSMTTYWAAAALALTAMSARADIYTLGDSLSDAGSLDITYTDPAAVNPLVAGRIWIQDLTTSTPAFCAQRSKCPWDPRTYYYGAGNNYAVGGAGVLFDSTDARTPNTYTSLGAQVASLIGSGKLREGDAVTVLMGANDIQAAAAKPQSAQAVVVNAAAAFVQYVTALAAQPTHPRVYVFTVPDLGQTPIGRSAADGGAFLSQLTQVFNGEITTGLRTTPGVSFIISSVIFGELAAQLPDYPIYCAKVIDLTHVCGSSSNPVTPSSTSLLFADPMHPSQVAHSMIAARLRNIIR</sequence>
<organism evidence="2 3">
    <name type="scientific">Roseateles saccharophilus</name>
    <name type="common">Pseudomonas saccharophila</name>
    <dbReference type="NCBI Taxonomy" id="304"/>
    <lineage>
        <taxon>Bacteria</taxon>
        <taxon>Pseudomonadati</taxon>
        <taxon>Pseudomonadota</taxon>
        <taxon>Betaproteobacteria</taxon>
        <taxon>Burkholderiales</taxon>
        <taxon>Sphaerotilaceae</taxon>
        <taxon>Roseateles</taxon>
    </lineage>
</organism>
<keyword evidence="1" id="KW-0732">Signal</keyword>
<comment type="caution">
    <text evidence="2">The sequence shown here is derived from an EMBL/GenBank/DDBJ whole genome shotgun (WGS) entry which is preliminary data.</text>
</comment>
<proteinExistence type="predicted"/>
<name>A0A4R3U8D8_ROSSA</name>
<dbReference type="GO" id="GO:0016788">
    <property type="term" value="F:hydrolase activity, acting on ester bonds"/>
    <property type="evidence" value="ECO:0007669"/>
    <property type="project" value="InterPro"/>
</dbReference>
<dbReference type="Proteomes" id="UP000295110">
    <property type="component" value="Unassembled WGS sequence"/>
</dbReference>
<evidence type="ECO:0000313" key="3">
    <source>
        <dbReference type="Proteomes" id="UP000295110"/>
    </source>
</evidence>
<dbReference type="InterPro" id="IPR001087">
    <property type="entry name" value="GDSL"/>
</dbReference>
<feature type="chain" id="PRO_5020949465" evidence="1">
    <location>
        <begin position="27"/>
        <end position="298"/>
    </location>
</feature>
<reference evidence="2 3" key="1">
    <citation type="submission" date="2019-03" db="EMBL/GenBank/DDBJ databases">
        <title>Genomic Encyclopedia of Type Strains, Phase IV (KMG-IV): sequencing the most valuable type-strain genomes for metagenomic binning, comparative biology and taxonomic classification.</title>
        <authorList>
            <person name="Goeker M."/>
        </authorList>
    </citation>
    <scope>NUCLEOTIDE SEQUENCE [LARGE SCALE GENOMIC DNA]</scope>
    <source>
        <strain evidence="2 3">DSM 654</strain>
    </source>
</reference>
<dbReference type="InterPro" id="IPR036514">
    <property type="entry name" value="SGNH_hydro_sf"/>
</dbReference>
<dbReference type="AlphaFoldDB" id="A0A4R3U8D8"/>
<evidence type="ECO:0000313" key="2">
    <source>
        <dbReference type="EMBL" id="TCU82618.1"/>
    </source>
</evidence>
<accession>A0A4R3U8D8</accession>
<keyword evidence="3" id="KW-1185">Reference proteome</keyword>
<gene>
    <name evidence="2" type="ORF">EV671_10636</name>
</gene>
<evidence type="ECO:0000256" key="1">
    <source>
        <dbReference type="SAM" id="SignalP"/>
    </source>
</evidence>
<dbReference type="Gene3D" id="3.40.50.1110">
    <property type="entry name" value="SGNH hydrolase"/>
    <property type="match status" value="1"/>
</dbReference>
<protein>
    <submittedName>
        <fullName evidence="2">Phospholipase/lecithinase/hemolysin</fullName>
    </submittedName>
</protein>
<dbReference type="SUPFAM" id="SSF52266">
    <property type="entry name" value="SGNH hydrolase"/>
    <property type="match status" value="1"/>
</dbReference>
<dbReference type="Pfam" id="PF00657">
    <property type="entry name" value="Lipase_GDSL"/>
    <property type="match status" value="1"/>
</dbReference>
<feature type="signal peptide" evidence="1">
    <location>
        <begin position="1"/>
        <end position="26"/>
    </location>
</feature>
<dbReference type="EMBL" id="SMBU01000063">
    <property type="protein sequence ID" value="TCU82618.1"/>
    <property type="molecule type" value="Genomic_DNA"/>
</dbReference>